<protein>
    <recommendedName>
        <fullName evidence="3">Transcobalamin-like C-terminal domain-containing protein</fullName>
    </recommendedName>
</protein>
<evidence type="ECO:0000313" key="5">
    <source>
        <dbReference type="Proteomes" id="UP000199135"/>
    </source>
</evidence>
<dbReference type="Pfam" id="PF14478">
    <property type="entry name" value="DUF4430"/>
    <property type="match status" value="1"/>
</dbReference>
<dbReference type="EMBL" id="FNWT01000004">
    <property type="protein sequence ID" value="SEH50752.1"/>
    <property type="molecule type" value="Genomic_DNA"/>
</dbReference>
<comment type="caution">
    <text evidence="4">The sequence shown here is derived from an EMBL/GenBank/DDBJ whole genome shotgun (WGS) entry which is preliminary data.</text>
</comment>
<dbReference type="InterPro" id="IPR027954">
    <property type="entry name" value="Transcobalamin-like_C"/>
</dbReference>
<dbReference type="Proteomes" id="UP000199135">
    <property type="component" value="Unassembled WGS sequence"/>
</dbReference>
<evidence type="ECO:0000256" key="1">
    <source>
        <dbReference type="SAM" id="MobiDB-lite"/>
    </source>
</evidence>
<evidence type="ECO:0000259" key="3">
    <source>
        <dbReference type="Pfam" id="PF14478"/>
    </source>
</evidence>
<evidence type="ECO:0000256" key="2">
    <source>
        <dbReference type="SAM" id="Phobius"/>
    </source>
</evidence>
<reference evidence="4 5" key="1">
    <citation type="submission" date="2016-10" db="EMBL/GenBank/DDBJ databases">
        <authorList>
            <person name="Varghese N."/>
            <person name="Submissions S."/>
        </authorList>
    </citation>
    <scope>NUCLEOTIDE SEQUENCE [LARGE SCALE GENOMIC DNA]</scope>
    <source>
        <strain evidence="4 5">WCP15</strain>
    </source>
</reference>
<feature type="compositionally biased region" description="Basic and acidic residues" evidence="1">
    <location>
        <begin position="13"/>
        <end position="26"/>
    </location>
</feature>
<feature type="domain" description="Transcobalamin-like C-terminal" evidence="3">
    <location>
        <begin position="315"/>
        <end position="384"/>
    </location>
</feature>
<gene>
    <name evidence="4" type="ORF">SAMN05216447_10431</name>
</gene>
<organism evidence="4 5">
    <name type="scientific">Parafannyhessea umbonata</name>
    <dbReference type="NCBI Taxonomy" id="604330"/>
    <lineage>
        <taxon>Bacteria</taxon>
        <taxon>Bacillati</taxon>
        <taxon>Actinomycetota</taxon>
        <taxon>Coriobacteriia</taxon>
        <taxon>Coriobacteriales</taxon>
        <taxon>Atopobiaceae</taxon>
        <taxon>Parafannyhessea</taxon>
    </lineage>
</organism>
<proteinExistence type="predicted"/>
<keyword evidence="2" id="KW-0812">Transmembrane</keyword>
<feature type="transmembrane region" description="Helical" evidence="2">
    <location>
        <begin position="46"/>
        <end position="67"/>
    </location>
</feature>
<name>A0A1H6INS1_9ACTN</name>
<keyword evidence="2" id="KW-1133">Transmembrane helix</keyword>
<feature type="region of interest" description="Disordered" evidence="1">
    <location>
        <begin position="1"/>
        <end position="43"/>
    </location>
</feature>
<dbReference type="RefSeq" id="WP_078687543.1">
    <property type="nucleotide sequence ID" value="NZ_FNWT01000004.1"/>
</dbReference>
<accession>A0A1H6INS1</accession>
<keyword evidence="2" id="KW-0472">Membrane</keyword>
<sequence length="385" mass="38120">MAEPDFKAANTAARDRGTLAEGRDPSKGISAGGGPSRDPGGRRGLGAARVATLCLAAVLIALSAWSMSQYAQGKDPLAPLSGSASTQAAVDAAPSADDDGSRCAIGRDDVLAALGDLSCDGEDVSLSQDVQVVVNSAGVWVEQRDGSEPVARVDATARRTAALARWIDGRGIAATVTWISEDESGVVRVVMSFDSSSAAALASDAATADVMAAASGYAIDSECFAALGDVSFSAAKGDAPRLPSGDEVAVGRASSVSAGSEGGSAQAVASGSGAASADVSSTSGADGPAAAAERGNMTVSVSINGASHRVSVPKGTSAYAALLATGATVEGGANRTGSGTWVTAINGLGQDSAHGWTYTVNGTLPSVMSDEYVLHDGDSVAWNYV</sequence>
<keyword evidence="5" id="KW-1185">Reference proteome</keyword>
<evidence type="ECO:0000313" key="4">
    <source>
        <dbReference type="EMBL" id="SEH50752.1"/>
    </source>
</evidence>
<dbReference type="Gene3D" id="2.170.130.30">
    <property type="match status" value="1"/>
</dbReference>